<keyword evidence="4" id="KW-1185">Reference proteome</keyword>
<accession>A0A5D0UGK8</accession>
<feature type="chain" id="PRO_5039687409" evidence="2">
    <location>
        <begin position="32"/>
        <end position="210"/>
    </location>
</feature>
<dbReference type="EMBL" id="VSFF01000003">
    <property type="protein sequence ID" value="TYC16755.1"/>
    <property type="molecule type" value="Genomic_DNA"/>
</dbReference>
<evidence type="ECO:0000256" key="1">
    <source>
        <dbReference type="SAM" id="MobiDB-lite"/>
    </source>
</evidence>
<gene>
    <name evidence="3" type="ORF">FXF65_09365</name>
</gene>
<evidence type="ECO:0000313" key="3">
    <source>
        <dbReference type="EMBL" id="TYC16755.1"/>
    </source>
</evidence>
<protein>
    <submittedName>
        <fullName evidence="3">Uncharacterized protein</fullName>
    </submittedName>
</protein>
<keyword evidence="2" id="KW-0732">Signal</keyword>
<feature type="compositionally biased region" description="Pro residues" evidence="1">
    <location>
        <begin position="66"/>
        <end position="79"/>
    </location>
</feature>
<dbReference type="OrthoDB" id="3481361at2"/>
<feature type="region of interest" description="Disordered" evidence="1">
    <location>
        <begin position="63"/>
        <end position="161"/>
    </location>
</feature>
<feature type="compositionally biased region" description="Basic residues" evidence="1">
    <location>
        <begin position="88"/>
        <end position="102"/>
    </location>
</feature>
<feature type="signal peptide" evidence="2">
    <location>
        <begin position="1"/>
        <end position="31"/>
    </location>
</feature>
<dbReference type="RefSeq" id="WP_148349304.1">
    <property type="nucleotide sequence ID" value="NZ_JBHSBF010000008.1"/>
</dbReference>
<comment type="caution">
    <text evidence="3">The sequence shown here is derived from an EMBL/GenBank/DDBJ whole genome shotgun (WGS) entry which is preliminary data.</text>
</comment>
<sequence>MPQRLVRLGSASAAVSAGAIVLVISAGPADAAAAEICKKGTDPASTIENWKCNLGNLREAILPKSPAAPTPAPTKPAGPAPQKTSKTTPHKLPARTPPRRAAPRGAPAPSTMTDARGLRPYGGAAPPSRSLVPPGVPPGVLPSPEVADPDVYQTSGTPRTRLISPVAATEGDTARTPWVAAAAGAAGAVAALHLSVAGRTLRRRAVPGRR</sequence>
<organism evidence="3 4">
    <name type="scientific">Actinomadura syzygii</name>
    <dbReference type="NCBI Taxonomy" id="1427538"/>
    <lineage>
        <taxon>Bacteria</taxon>
        <taxon>Bacillati</taxon>
        <taxon>Actinomycetota</taxon>
        <taxon>Actinomycetes</taxon>
        <taxon>Streptosporangiales</taxon>
        <taxon>Thermomonosporaceae</taxon>
        <taxon>Actinomadura</taxon>
    </lineage>
</organism>
<name>A0A5D0UGK8_9ACTN</name>
<reference evidence="3 4" key="1">
    <citation type="submission" date="2019-08" db="EMBL/GenBank/DDBJ databases">
        <title>Actinomadura sp. nov. CYP1-5 isolated from mountain soil.</title>
        <authorList>
            <person name="Songsumanus A."/>
            <person name="Kuncharoen N."/>
            <person name="Kudo T."/>
            <person name="Yuki M."/>
            <person name="Igarashi Y."/>
            <person name="Tanasupawat S."/>
        </authorList>
    </citation>
    <scope>NUCLEOTIDE SEQUENCE [LARGE SCALE GENOMIC DNA]</scope>
    <source>
        <strain evidence="3 4">GKU157</strain>
    </source>
</reference>
<evidence type="ECO:0000313" key="4">
    <source>
        <dbReference type="Proteomes" id="UP000322634"/>
    </source>
</evidence>
<dbReference type="Proteomes" id="UP000322634">
    <property type="component" value="Unassembled WGS sequence"/>
</dbReference>
<proteinExistence type="predicted"/>
<evidence type="ECO:0000256" key="2">
    <source>
        <dbReference type="SAM" id="SignalP"/>
    </source>
</evidence>
<dbReference type="AlphaFoldDB" id="A0A5D0UGK8"/>